<evidence type="ECO:0000256" key="1">
    <source>
        <dbReference type="SAM" id="Coils"/>
    </source>
</evidence>
<feature type="coiled-coil region" evidence="1">
    <location>
        <begin position="29"/>
        <end position="63"/>
    </location>
</feature>
<evidence type="ECO:0000259" key="3">
    <source>
        <dbReference type="PROSITE" id="PS00036"/>
    </source>
</evidence>
<evidence type="ECO:0000256" key="2">
    <source>
        <dbReference type="SAM" id="MobiDB-lite"/>
    </source>
</evidence>
<accession>A0AAV5SVG5</accession>
<organism evidence="4 5">
    <name type="scientific">Pristionchus entomophagus</name>
    <dbReference type="NCBI Taxonomy" id="358040"/>
    <lineage>
        <taxon>Eukaryota</taxon>
        <taxon>Metazoa</taxon>
        <taxon>Ecdysozoa</taxon>
        <taxon>Nematoda</taxon>
        <taxon>Chromadorea</taxon>
        <taxon>Rhabditida</taxon>
        <taxon>Rhabditina</taxon>
        <taxon>Diplogasteromorpha</taxon>
        <taxon>Diplogasteroidea</taxon>
        <taxon>Neodiplogasteridae</taxon>
        <taxon>Pristionchus</taxon>
    </lineage>
</organism>
<dbReference type="Proteomes" id="UP001432027">
    <property type="component" value="Unassembled WGS sequence"/>
</dbReference>
<feature type="domain" description="BZIP" evidence="3">
    <location>
        <begin position="14"/>
        <end position="28"/>
    </location>
</feature>
<sequence>MPVDPKDSAAYKFKRQKNNESARKHRERIREKVKERDEFKLKYESLLEDFEQNKKQLENLKFENIRILNLLLKHQCGTSSGLHDQACPNYDRSASNLRRLRYGRPISRVISVREEITAQKYAEPHQAGIYISNGANWSSTQESQDTVFESTVDSRYTRPPTHLQLTDPRSFGFFLDNYPPRDNDSTHSTRSTTQNPFNHIDNTMVEKLERYWEVISGVGFTPTPGHCMPGDKIANRFQKPAADSLPVSEKAIVNENTWPLYQQ</sequence>
<reference evidence="4" key="1">
    <citation type="submission" date="2023-10" db="EMBL/GenBank/DDBJ databases">
        <title>Genome assembly of Pristionchus species.</title>
        <authorList>
            <person name="Yoshida K."/>
            <person name="Sommer R.J."/>
        </authorList>
    </citation>
    <scope>NUCLEOTIDE SEQUENCE</scope>
    <source>
        <strain evidence="4">RS0144</strain>
    </source>
</reference>
<feature type="region of interest" description="Disordered" evidence="2">
    <location>
        <begin position="1"/>
        <end position="29"/>
    </location>
</feature>
<evidence type="ECO:0000313" key="4">
    <source>
        <dbReference type="EMBL" id="GMS86884.1"/>
    </source>
</evidence>
<name>A0AAV5SVG5_9BILA</name>
<gene>
    <name evidence="4" type="ORF">PENTCL1PPCAC_9059</name>
</gene>
<dbReference type="Gene3D" id="1.20.5.170">
    <property type="match status" value="1"/>
</dbReference>
<dbReference type="EMBL" id="BTSX01000002">
    <property type="protein sequence ID" value="GMS86884.1"/>
    <property type="molecule type" value="Genomic_DNA"/>
</dbReference>
<keyword evidence="1" id="KW-0175">Coiled coil</keyword>
<feature type="compositionally biased region" description="Basic and acidic residues" evidence="2">
    <location>
        <begin position="17"/>
        <end position="29"/>
    </location>
</feature>
<proteinExistence type="predicted"/>
<dbReference type="PROSITE" id="PS00036">
    <property type="entry name" value="BZIP_BASIC"/>
    <property type="match status" value="1"/>
</dbReference>
<dbReference type="CDD" id="cd14686">
    <property type="entry name" value="bZIP"/>
    <property type="match status" value="1"/>
</dbReference>
<protein>
    <recommendedName>
        <fullName evidence="3">BZIP domain-containing protein</fullName>
    </recommendedName>
</protein>
<comment type="caution">
    <text evidence="4">The sequence shown here is derived from an EMBL/GenBank/DDBJ whole genome shotgun (WGS) entry which is preliminary data.</text>
</comment>
<keyword evidence="5" id="KW-1185">Reference proteome</keyword>
<dbReference type="AlphaFoldDB" id="A0AAV5SVG5"/>
<evidence type="ECO:0000313" key="5">
    <source>
        <dbReference type="Proteomes" id="UP001432027"/>
    </source>
</evidence>
<dbReference type="GO" id="GO:0003700">
    <property type="term" value="F:DNA-binding transcription factor activity"/>
    <property type="evidence" value="ECO:0007669"/>
    <property type="project" value="InterPro"/>
</dbReference>
<dbReference type="InterPro" id="IPR004827">
    <property type="entry name" value="bZIP"/>
</dbReference>